<evidence type="ECO:0000313" key="8">
    <source>
        <dbReference type="EMBL" id="CAG8460557.1"/>
    </source>
</evidence>
<dbReference type="InterPro" id="IPR036393">
    <property type="entry name" value="AceGlu_kinase-like_sf"/>
</dbReference>
<dbReference type="SUPFAM" id="SSF55021">
    <property type="entry name" value="ACT-like"/>
    <property type="match status" value="2"/>
</dbReference>
<dbReference type="Pfam" id="PF00696">
    <property type="entry name" value="AA_kinase"/>
    <property type="match status" value="1"/>
</dbReference>
<dbReference type="GO" id="GO:0009090">
    <property type="term" value="P:homoserine biosynthetic process"/>
    <property type="evidence" value="ECO:0007669"/>
    <property type="project" value="TreeGrafter"/>
</dbReference>
<evidence type="ECO:0000256" key="2">
    <source>
        <dbReference type="ARBA" id="ARBA00022679"/>
    </source>
</evidence>
<keyword evidence="9" id="KW-1185">Reference proteome</keyword>
<dbReference type="OrthoDB" id="4323675at2759"/>
<sequence>MAITALKDLDDAMAIDFGDRLNLDIAMPPLTPSPTPLEQDLLVNRDVLPWVVQKFGGTTVGKFSETIVEKVAKSHLENHRTILVCSARSGETKALGTTNRLLQAAKEALTSNSTGFIDIVNDILEDHLNAASNLISNAYVLTDLNNSLREECTRLEKFLGATRVINELTPRSKDIIIGMGEKLSCRIVTALLRDRGVDAEFVDLGNIISQDFDTANLDQEFYDDLTSRMAERIKECGNRVPVVTGFFGQVPGSILCSIGRGYTDLCAALLAVGVGAEELQIWKEVDGIFTADPRKVPTARLLPVITPEEAAELTYYGSEVIHPFTMNQAIRASIPIRIKNIQNPDGDGTVIFPDVMNRDLSPLGKSMTKLFSENGYYSDMTRRHPIAVTIKNNIIVLNIHSHRKIMSHGFFASIFAALDKYGIVVDLISTSEVHVSMALVDVAAEQDLGKALKELNALGKVDVIPKLAILSLVGKQMKNMVGIAGKMFNTLAAAQINIEMISQGASEINISCVIDECNADMALNVIHAELLSSVALGQ</sequence>
<evidence type="ECO:0000256" key="3">
    <source>
        <dbReference type="ARBA" id="ARBA00022741"/>
    </source>
</evidence>
<dbReference type="GO" id="GO:0004072">
    <property type="term" value="F:aspartate kinase activity"/>
    <property type="evidence" value="ECO:0007669"/>
    <property type="project" value="UniProtKB-EC"/>
</dbReference>
<evidence type="ECO:0000256" key="4">
    <source>
        <dbReference type="ARBA" id="ARBA00022777"/>
    </source>
</evidence>
<comment type="similarity">
    <text evidence="1 6">Belongs to the aspartokinase family.</text>
</comment>
<protein>
    <recommendedName>
        <fullName evidence="6">Aspartokinase</fullName>
        <ecNumber evidence="6">2.7.2.4</ecNumber>
    </recommendedName>
</protein>
<dbReference type="Pfam" id="PF22468">
    <property type="entry name" value="ACT_9"/>
    <property type="match status" value="1"/>
</dbReference>
<dbReference type="InterPro" id="IPR001341">
    <property type="entry name" value="Asp_kinase"/>
</dbReference>
<proteinExistence type="inferred from homology"/>
<evidence type="ECO:0000256" key="1">
    <source>
        <dbReference type="ARBA" id="ARBA00010122"/>
    </source>
</evidence>
<dbReference type="FunFam" id="3.40.1160.10:FF:000023">
    <property type="entry name" value="Probable aspartokinase"/>
    <property type="match status" value="1"/>
</dbReference>
<keyword evidence="3" id="KW-0547">Nucleotide-binding</keyword>
<feature type="domain" description="ACT" evidence="7">
    <location>
        <begin position="472"/>
        <end position="538"/>
    </location>
</feature>
<dbReference type="PROSITE" id="PS51671">
    <property type="entry name" value="ACT"/>
    <property type="match status" value="1"/>
</dbReference>
<dbReference type="GO" id="GO:0005524">
    <property type="term" value="F:ATP binding"/>
    <property type="evidence" value="ECO:0007669"/>
    <property type="project" value="UniProtKB-KW"/>
</dbReference>
<dbReference type="NCBIfam" id="TIGR00657">
    <property type="entry name" value="asp_kinases"/>
    <property type="match status" value="1"/>
</dbReference>
<gene>
    <name evidence="8" type="ORF">PBRASI_LOCUS555</name>
</gene>
<accession>A0A9N8VS84</accession>
<reference evidence="8" key="1">
    <citation type="submission" date="2021-06" db="EMBL/GenBank/DDBJ databases">
        <authorList>
            <person name="Kallberg Y."/>
            <person name="Tangrot J."/>
            <person name="Rosling A."/>
        </authorList>
    </citation>
    <scope>NUCLEOTIDE SEQUENCE</scope>
    <source>
        <strain evidence="8">BR232B</strain>
    </source>
</reference>
<comment type="catalytic activity">
    <reaction evidence="6">
        <text>L-aspartate + ATP = 4-phospho-L-aspartate + ADP</text>
        <dbReference type="Rhea" id="RHEA:23776"/>
        <dbReference type="ChEBI" id="CHEBI:29991"/>
        <dbReference type="ChEBI" id="CHEBI:30616"/>
        <dbReference type="ChEBI" id="CHEBI:57535"/>
        <dbReference type="ChEBI" id="CHEBI:456216"/>
        <dbReference type="EC" id="2.7.2.4"/>
    </reaction>
</comment>
<dbReference type="InterPro" id="IPR002912">
    <property type="entry name" value="ACT_dom"/>
</dbReference>
<dbReference type="InterPro" id="IPR054352">
    <property type="entry name" value="ACT_Aspartokinase"/>
</dbReference>
<dbReference type="EC" id="2.7.2.4" evidence="6"/>
<name>A0A9N8VS84_9GLOM</name>
<dbReference type="PANTHER" id="PTHR21499">
    <property type="entry name" value="ASPARTATE KINASE"/>
    <property type="match status" value="1"/>
</dbReference>
<dbReference type="PANTHER" id="PTHR21499:SF59">
    <property type="entry name" value="ASPARTOKINASE"/>
    <property type="match status" value="1"/>
</dbReference>
<dbReference type="AlphaFoldDB" id="A0A9N8VS84"/>
<keyword evidence="5" id="KW-0067">ATP-binding</keyword>
<keyword evidence="4 6" id="KW-0418">Kinase</keyword>
<dbReference type="Proteomes" id="UP000789739">
    <property type="component" value="Unassembled WGS sequence"/>
</dbReference>
<evidence type="ECO:0000256" key="5">
    <source>
        <dbReference type="ARBA" id="ARBA00022840"/>
    </source>
</evidence>
<comment type="caution">
    <text evidence="8">The sequence shown here is derived from an EMBL/GenBank/DDBJ whole genome shotgun (WGS) entry which is preliminary data.</text>
</comment>
<evidence type="ECO:0000259" key="7">
    <source>
        <dbReference type="PROSITE" id="PS51671"/>
    </source>
</evidence>
<dbReference type="Gene3D" id="3.40.1160.10">
    <property type="entry name" value="Acetylglutamate kinase-like"/>
    <property type="match status" value="1"/>
</dbReference>
<evidence type="ECO:0000256" key="6">
    <source>
        <dbReference type="RuleBase" id="RU003448"/>
    </source>
</evidence>
<evidence type="ECO:0000313" key="9">
    <source>
        <dbReference type="Proteomes" id="UP000789739"/>
    </source>
</evidence>
<keyword evidence="2 6" id="KW-0808">Transferase</keyword>
<dbReference type="SUPFAM" id="SSF53633">
    <property type="entry name" value="Carbamate kinase-like"/>
    <property type="match status" value="1"/>
</dbReference>
<organism evidence="8 9">
    <name type="scientific">Paraglomus brasilianum</name>
    <dbReference type="NCBI Taxonomy" id="144538"/>
    <lineage>
        <taxon>Eukaryota</taxon>
        <taxon>Fungi</taxon>
        <taxon>Fungi incertae sedis</taxon>
        <taxon>Mucoromycota</taxon>
        <taxon>Glomeromycotina</taxon>
        <taxon>Glomeromycetes</taxon>
        <taxon>Paraglomerales</taxon>
        <taxon>Paraglomeraceae</taxon>
        <taxon>Paraglomus</taxon>
    </lineage>
</organism>
<dbReference type="InterPro" id="IPR045865">
    <property type="entry name" value="ACT-like_dom_sf"/>
</dbReference>
<dbReference type="EMBL" id="CAJVPI010000028">
    <property type="protein sequence ID" value="CAG8460557.1"/>
    <property type="molecule type" value="Genomic_DNA"/>
</dbReference>
<dbReference type="Gene3D" id="3.30.70.260">
    <property type="match status" value="2"/>
</dbReference>
<dbReference type="GO" id="GO:0005829">
    <property type="term" value="C:cytosol"/>
    <property type="evidence" value="ECO:0007669"/>
    <property type="project" value="TreeGrafter"/>
</dbReference>
<dbReference type="InterPro" id="IPR001048">
    <property type="entry name" value="Asp/Glu/Uridylate_kinase"/>
</dbReference>
<dbReference type="GO" id="GO:0009089">
    <property type="term" value="P:lysine biosynthetic process via diaminopimelate"/>
    <property type="evidence" value="ECO:0007669"/>
    <property type="project" value="TreeGrafter"/>
</dbReference>